<name>A0ACA9KUX7_9GLOM</name>
<reference evidence="1" key="1">
    <citation type="submission" date="2021-06" db="EMBL/GenBank/DDBJ databases">
        <authorList>
            <person name="Kallberg Y."/>
            <person name="Tangrot J."/>
            <person name="Rosling A."/>
        </authorList>
    </citation>
    <scope>NUCLEOTIDE SEQUENCE</scope>
    <source>
        <strain evidence="1">AU212A</strain>
    </source>
</reference>
<evidence type="ECO:0000313" key="2">
    <source>
        <dbReference type="Proteomes" id="UP000789860"/>
    </source>
</evidence>
<comment type="caution">
    <text evidence="1">The sequence shown here is derived from an EMBL/GenBank/DDBJ whole genome shotgun (WGS) entry which is preliminary data.</text>
</comment>
<proteinExistence type="predicted"/>
<dbReference type="Proteomes" id="UP000789860">
    <property type="component" value="Unassembled WGS sequence"/>
</dbReference>
<dbReference type="EMBL" id="CAJVPM010002936">
    <property type="protein sequence ID" value="CAG8494959.1"/>
    <property type="molecule type" value="Genomic_DNA"/>
</dbReference>
<protein>
    <submittedName>
        <fullName evidence="1">11499_t:CDS:1</fullName>
    </submittedName>
</protein>
<sequence>KYGIDKILQPFGSNAPPSITPNQKIQTIVAAIQACHIHSLDVTKNMRWVFTGGEDGFIRKYDFFSSMRGKTLLTQNQKHTQVELVQKAGVIEIPISLPVVVKPGQINIGTFRPITHSSPSSQASIQSSPTSLETVFEESDYTINHFRDILLTTSIDDNCFIWDKRLANFIPRKLPVPEKTPPWCLSACWSADGNKIYCGRPSMPNNKHIVCASTDNIRFWNFDESDTARSIVPFLIIPGYHGGTISQICILSMGWEGSNTEAALFYEIIPIV</sequence>
<gene>
    <name evidence="1" type="ORF">SCALOS_LOCUS2991</name>
</gene>
<evidence type="ECO:0000313" key="1">
    <source>
        <dbReference type="EMBL" id="CAG8494959.1"/>
    </source>
</evidence>
<organism evidence="1 2">
    <name type="scientific">Scutellospora calospora</name>
    <dbReference type="NCBI Taxonomy" id="85575"/>
    <lineage>
        <taxon>Eukaryota</taxon>
        <taxon>Fungi</taxon>
        <taxon>Fungi incertae sedis</taxon>
        <taxon>Mucoromycota</taxon>
        <taxon>Glomeromycotina</taxon>
        <taxon>Glomeromycetes</taxon>
        <taxon>Diversisporales</taxon>
        <taxon>Gigasporaceae</taxon>
        <taxon>Scutellospora</taxon>
    </lineage>
</organism>
<feature type="non-terminal residue" evidence="1">
    <location>
        <position position="1"/>
    </location>
</feature>
<accession>A0ACA9KUX7</accession>
<keyword evidence="2" id="KW-1185">Reference proteome</keyword>